<evidence type="ECO:0000259" key="1">
    <source>
        <dbReference type="Pfam" id="PF13767"/>
    </source>
</evidence>
<reference evidence="2 3" key="2">
    <citation type="submission" date="2018-03" db="EMBL/GenBank/DDBJ databases">
        <title>The ancient ancestry and fast evolution of plastids.</title>
        <authorList>
            <person name="Moore K.R."/>
            <person name="Magnabosco C."/>
            <person name="Momper L."/>
            <person name="Gold D.A."/>
            <person name="Bosak T."/>
            <person name="Fournier G.P."/>
        </authorList>
    </citation>
    <scope>NUCLEOTIDE SEQUENCE [LARGE SCALE GENOMIC DNA]</scope>
    <source>
        <strain evidence="2 3">ULC18</strain>
    </source>
</reference>
<reference evidence="3" key="1">
    <citation type="submission" date="2018-02" db="EMBL/GenBank/DDBJ databases">
        <authorList>
            <person name="Moore K."/>
            <person name="Momper L."/>
        </authorList>
    </citation>
    <scope>NUCLEOTIDE SEQUENCE [LARGE SCALE GENOMIC DNA]</scope>
    <source>
        <strain evidence="3">ULC18</strain>
    </source>
</reference>
<organism evidence="2 3">
    <name type="scientific">Stenomitos frigidus ULC18</name>
    <dbReference type="NCBI Taxonomy" id="2107698"/>
    <lineage>
        <taxon>Bacteria</taxon>
        <taxon>Bacillati</taxon>
        <taxon>Cyanobacteriota</taxon>
        <taxon>Cyanophyceae</taxon>
        <taxon>Leptolyngbyales</taxon>
        <taxon>Leptolyngbyaceae</taxon>
        <taxon>Stenomitos</taxon>
    </lineage>
</organism>
<keyword evidence="3" id="KW-1185">Reference proteome</keyword>
<comment type="caution">
    <text evidence="2">The sequence shown here is derived from an EMBL/GenBank/DDBJ whole genome shotgun (WGS) entry which is preliminary data.</text>
</comment>
<proteinExistence type="predicted"/>
<dbReference type="Pfam" id="PF13767">
    <property type="entry name" value="DUF4168"/>
    <property type="match status" value="1"/>
</dbReference>
<evidence type="ECO:0000313" key="2">
    <source>
        <dbReference type="EMBL" id="PSB31926.1"/>
    </source>
</evidence>
<name>A0A2T1EGQ6_9CYAN</name>
<dbReference type="Proteomes" id="UP000239576">
    <property type="component" value="Unassembled WGS sequence"/>
</dbReference>
<evidence type="ECO:0000313" key="3">
    <source>
        <dbReference type="Proteomes" id="UP000239576"/>
    </source>
</evidence>
<feature type="domain" description="DUF4168" evidence="1">
    <location>
        <begin position="67"/>
        <end position="155"/>
    </location>
</feature>
<sequence>MLVFAVSHTTMMQFSISLLRPSLNTVTRLFLVSALSTVGLVVSYAPQSMLRSTTWSLGDAAYAQANPPQVSQYARAAFYIEQQRQQDYAEAKKLMSGNVPEDVCRQQNIPSAVHDICGRFLKRSAEIIKENGLTISQFNDITRRKEGDPSLQQQIQSELLKLQKTTP</sequence>
<dbReference type="AlphaFoldDB" id="A0A2T1EGQ6"/>
<gene>
    <name evidence="2" type="ORF">C7B82_06850</name>
</gene>
<accession>A0A2T1EGQ6</accession>
<protein>
    <recommendedName>
        <fullName evidence="1">DUF4168 domain-containing protein</fullName>
    </recommendedName>
</protein>
<dbReference type="InterPro" id="IPR025433">
    <property type="entry name" value="DUF4168"/>
</dbReference>
<dbReference type="EMBL" id="PVWK01000031">
    <property type="protein sequence ID" value="PSB31926.1"/>
    <property type="molecule type" value="Genomic_DNA"/>
</dbReference>